<dbReference type="CDD" id="cd01335">
    <property type="entry name" value="Radical_SAM"/>
    <property type="match status" value="1"/>
</dbReference>
<dbReference type="InterPro" id="IPR005839">
    <property type="entry name" value="Methylthiotransferase"/>
</dbReference>
<evidence type="ECO:0000256" key="5">
    <source>
        <dbReference type="ARBA" id="ARBA00022723"/>
    </source>
</evidence>
<dbReference type="Gene3D" id="3.80.30.20">
    <property type="entry name" value="tm_1862 like domain"/>
    <property type="match status" value="1"/>
</dbReference>
<evidence type="ECO:0000256" key="6">
    <source>
        <dbReference type="ARBA" id="ARBA00023004"/>
    </source>
</evidence>
<keyword evidence="6" id="KW-0408">Iron</keyword>
<evidence type="ECO:0000256" key="3">
    <source>
        <dbReference type="ARBA" id="ARBA00022679"/>
    </source>
</evidence>
<evidence type="ECO:0000256" key="4">
    <source>
        <dbReference type="ARBA" id="ARBA00022691"/>
    </source>
</evidence>
<feature type="domain" description="MTTase N-terminal" evidence="8">
    <location>
        <begin position="1"/>
        <end position="101"/>
    </location>
</feature>
<dbReference type="InterPro" id="IPR007197">
    <property type="entry name" value="rSAM"/>
</dbReference>
<organism evidence="10 11">
    <name type="scientific">Sphingomonas brevis</name>
    <dbReference type="NCBI Taxonomy" id="2908206"/>
    <lineage>
        <taxon>Bacteria</taxon>
        <taxon>Pseudomonadati</taxon>
        <taxon>Pseudomonadota</taxon>
        <taxon>Alphaproteobacteria</taxon>
        <taxon>Sphingomonadales</taxon>
        <taxon>Sphingomonadaceae</taxon>
        <taxon>Sphingomonas</taxon>
    </lineage>
</organism>
<dbReference type="InterPro" id="IPR023404">
    <property type="entry name" value="rSAM_horseshoe"/>
</dbReference>
<evidence type="ECO:0000256" key="1">
    <source>
        <dbReference type="ARBA" id="ARBA00001966"/>
    </source>
</evidence>
<dbReference type="Pfam" id="PF00919">
    <property type="entry name" value="UPF0004"/>
    <property type="match status" value="1"/>
</dbReference>
<keyword evidence="4" id="KW-0949">S-adenosyl-L-methionine</keyword>
<dbReference type="PROSITE" id="PS51449">
    <property type="entry name" value="MTTASE_N"/>
    <property type="match status" value="1"/>
</dbReference>
<name>A0ABT0S709_9SPHN</name>
<dbReference type="InterPro" id="IPR038135">
    <property type="entry name" value="Methylthiotransferase_N_sf"/>
</dbReference>
<dbReference type="SMART" id="SM00729">
    <property type="entry name" value="Elp3"/>
    <property type="match status" value="1"/>
</dbReference>
<keyword evidence="2" id="KW-0004">4Fe-4S</keyword>
<gene>
    <name evidence="10" type="ORF">LZ518_03295</name>
</gene>
<dbReference type="RefSeq" id="WP_249914610.1">
    <property type="nucleotide sequence ID" value="NZ_JAMGBB010000001.1"/>
</dbReference>
<dbReference type="InterPro" id="IPR006638">
    <property type="entry name" value="Elp3/MiaA/NifB-like_rSAM"/>
</dbReference>
<dbReference type="SFLD" id="SFLDS00029">
    <property type="entry name" value="Radical_SAM"/>
    <property type="match status" value="1"/>
</dbReference>
<keyword evidence="7" id="KW-0411">Iron-sulfur</keyword>
<dbReference type="Gene3D" id="3.40.50.12160">
    <property type="entry name" value="Methylthiotransferase, N-terminal domain"/>
    <property type="match status" value="1"/>
</dbReference>
<evidence type="ECO:0000256" key="2">
    <source>
        <dbReference type="ARBA" id="ARBA00022485"/>
    </source>
</evidence>
<evidence type="ECO:0000259" key="8">
    <source>
        <dbReference type="PROSITE" id="PS51449"/>
    </source>
</evidence>
<evidence type="ECO:0000256" key="7">
    <source>
        <dbReference type="ARBA" id="ARBA00023014"/>
    </source>
</evidence>
<keyword evidence="5" id="KW-0479">Metal-binding</keyword>
<evidence type="ECO:0000259" key="9">
    <source>
        <dbReference type="PROSITE" id="PS51918"/>
    </source>
</evidence>
<dbReference type="InterPro" id="IPR020612">
    <property type="entry name" value="Methylthiotransferase_CS"/>
</dbReference>
<feature type="domain" description="Radical SAM core" evidence="9">
    <location>
        <begin position="137"/>
        <end position="361"/>
    </location>
</feature>
<sequence length="417" mass="45228">MTGRTITLGCRLNFAESEAMRGFAGDDAIIVNSCAVTNEAVRQTRQAIRRAHRDAPEKRIIVTGCAAQLDPASFAAMPEVSRVVGNAEKYKAESFLFPFVSSEVETRPSTSLGANGEGKILMTDVMTAPAPPVAAGFLARVRSFVAVQTGCDHRCTFCSIWQARGASRSLPYEAVRDAVTRELEAGAMEIVLTGVDITSYAGGLGPLCQRLLTDLPKLKRLRLSSLDSIEIDDALMELVAGEPRLLPHFHLSLQAGDDLILKRMKRRHSRAQAVATVERLKSARGDVTIGADLIAGFPTESEEAALNSLKLLDDCDIVAAHVFPFSPRPDTPAARMPQLERELVKARAARLRQAAEERRLRWLVGLAGARQTVLIENSEKGHSDGFAPVRIAGSKRGDLGTARIVGRDHDILIGIFE</sequence>
<proteinExistence type="predicted"/>
<comment type="caution">
    <text evidence="10">The sequence shown here is derived from an EMBL/GenBank/DDBJ whole genome shotgun (WGS) entry which is preliminary data.</text>
</comment>
<dbReference type="SUPFAM" id="SSF102114">
    <property type="entry name" value="Radical SAM enzymes"/>
    <property type="match status" value="1"/>
</dbReference>
<dbReference type="SFLD" id="SFLDG01082">
    <property type="entry name" value="B12-binding_domain_containing"/>
    <property type="match status" value="1"/>
</dbReference>
<dbReference type="PROSITE" id="PS51918">
    <property type="entry name" value="RADICAL_SAM"/>
    <property type="match status" value="1"/>
</dbReference>
<keyword evidence="3 10" id="KW-0808">Transferase</keyword>
<keyword evidence="11" id="KW-1185">Reference proteome</keyword>
<dbReference type="InterPro" id="IPR058240">
    <property type="entry name" value="rSAM_sf"/>
</dbReference>
<dbReference type="EC" id="2.8.4.-" evidence="10"/>
<dbReference type="Pfam" id="PF04055">
    <property type="entry name" value="Radical_SAM"/>
    <property type="match status" value="1"/>
</dbReference>
<dbReference type="InterPro" id="IPR013848">
    <property type="entry name" value="Methylthiotransferase_N"/>
</dbReference>
<accession>A0ABT0S709</accession>
<evidence type="ECO:0000313" key="11">
    <source>
        <dbReference type="Proteomes" id="UP001165383"/>
    </source>
</evidence>
<reference evidence="10" key="1">
    <citation type="submission" date="2022-05" db="EMBL/GenBank/DDBJ databases">
        <authorList>
            <person name="Jo J.-H."/>
            <person name="Im W.-T."/>
        </authorList>
    </citation>
    <scope>NUCLEOTIDE SEQUENCE</scope>
    <source>
        <strain evidence="10">RB56-2</strain>
    </source>
</reference>
<dbReference type="PROSITE" id="PS01278">
    <property type="entry name" value="MTTASE_RADICAL"/>
    <property type="match status" value="1"/>
</dbReference>
<dbReference type="Proteomes" id="UP001165383">
    <property type="component" value="Unassembled WGS sequence"/>
</dbReference>
<dbReference type="GO" id="GO:0016740">
    <property type="term" value="F:transferase activity"/>
    <property type="evidence" value="ECO:0007669"/>
    <property type="project" value="UniProtKB-KW"/>
</dbReference>
<dbReference type="EMBL" id="JAMGBB010000001">
    <property type="protein sequence ID" value="MCL6740162.1"/>
    <property type="molecule type" value="Genomic_DNA"/>
</dbReference>
<comment type="cofactor">
    <cofactor evidence="1">
        <name>[4Fe-4S] cluster</name>
        <dbReference type="ChEBI" id="CHEBI:49883"/>
    </cofactor>
</comment>
<dbReference type="PANTHER" id="PTHR11918:SF45">
    <property type="entry name" value="THREONYLCARBAMOYLADENOSINE TRNA METHYLTHIOTRANSFERASE"/>
    <property type="match status" value="1"/>
</dbReference>
<dbReference type="PANTHER" id="PTHR11918">
    <property type="entry name" value="RADICAL SAM PROTEINS"/>
    <property type="match status" value="1"/>
</dbReference>
<protein>
    <submittedName>
        <fullName evidence="10">MiaB/RimO family radical SAM methylthiotransferase</fullName>
        <ecNumber evidence="10">2.8.4.-</ecNumber>
    </submittedName>
</protein>
<evidence type="ECO:0000313" key="10">
    <source>
        <dbReference type="EMBL" id="MCL6740162.1"/>
    </source>
</evidence>
<dbReference type="NCBIfam" id="TIGR00089">
    <property type="entry name" value="MiaB/RimO family radical SAM methylthiotransferase"/>
    <property type="match status" value="1"/>
</dbReference>